<comment type="caution">
    <text evidence="2">The sequence shown here is derived from an EMBL/GenBank/DDBJ whole genome shotgun (WGS) entry which is preliminary data.</text>
</comment>
<feature type="transmembrane region" description="Helical" evidence="1">
    <location>
        <begin position="45"/>
        <end position="62"/>
    </location>
</feature>
<sequence>MRRKYSPYTLPPWLRNFRNICAQFIIPLSVFQGIRTFLIPTTFDVLLLAVLILLALAFHYDLI</sequence>
<evidence type="ECO:0000256" key="1">
    <source>
        <dbReference type="SAM" id="Phobius"/>
    </source>
</evidence>
<name>A0A2N5GQ39_9BACI</name>
<reference evidence="3 5" key="2">
    <citation type="submission" date="2017-12" db="EMBL/GenBank/DDBJ databases">
        <title>Comparative Functional Genomics of Dry Heat Resistant strains isolated from the Viking Spacecraft.</title>
        <authorList>
            <person name="Seuylemezian A."/>
            <person name="Cooper K."/>
            <person name="Vaishampayan P."/>
        </authorList>
    </citation>
    <scope>NUCLEOTIDE SEQUENCE [LARGE SCALE GENOMIC DNA]</scope>
    <source>
        <strain evidence="3 5">ATCC 29669</strain>
    </source>
</reference>
<dbReference type="AlphaFoldDB" id="A0A2N5GQ39"/>
<keyword evidence="1" id="KW-0812">Transmembrane</keyword>
<dbReference type="RefSeq" id="WP_101576096.1">
    <property type="nucleotide sequence ID" value="NZ_PGVA01000009.1"/>
</dbReference>
<reference evidence="2 4" key="1">
    <citation type="submission" date="2017-11" db="EMBL/GenBank/DDBJ databases">
        <title>Comparitive Functional Genomics of Dry Heat Resistant strains isolated from the Viking Spacecraft.</title>
        <authorList>
            <person name="Seuylemezian A."/>
            <person name="Cooper K."/>
            <person name="Vaishampayan P."/>
        </authorList>
    </citation>
    <scope>NUCLEOTIDE SEQUENCE [LARGE SCALE GENOMIC DNA]</scope>
    <source>
        <strain evidence="2 4">M4.6</strain>
    </source>
</reference>
<evidence type="ECO:0000313" key="2">
    <source>
        <dbReference type="EMBL" id="PLR84995.1"/>
    </source>
</evidence>
<protein>
    <submittedName>
        <fullName evidence="2">Uncharacterized protein</fullName>
    </submittedName>
</protein>
<proteinExistence type="predicted"/>
<evidence type="ECO:0000313" key="4">
    <source>
        <dbReference type="Proteomes" id="UP000234951"/>
    </source>
</evidence>
<evidence type="ECO:0000313" key="3">
    <source>
        <dbReference type="EMBL" id="PLR93256.1"/>
    </source>
</evidence>
<dbReference type="Proteomes" id="UP000235114">
    <property type="component" value="Unassembled WGS sequence"/>
</dbReference>
<dbReference type="Proteomes" id="UP000234951">
    <property type="component" value="Unassembled WGS sequence"/>
</dbReference>
<dbReference type="EMBL" id="PGVD01000054">
    <property type="protein sequence ID" value="PLR93256.1"/>
    <property type="molecule type" value="Genomic_DNA"/>
</dbReference>
<keyword evidence="1" id="KW-1133">Transmembrane helix</keyword>
<accession>A0A2N5GQ39</accession>
<gene>
    <name evidence="2" type="ORF">CU635_05065</name>
    <name evidence="3" type="ORF">CVD25_17475</name>
</gene>
<keyword evidence="1" id="KW-0472">Membrane</keyword>
<keyword evidence="5" id="KW-1185">Reference proteome</keyword>
<dbReference type="EMBL" id="PGVA01000009">
    <property type="protein sequence ID" value="PLR84995.1"/>
    <property type="molecule type" value="Genomic_DNA"/>
</dbReference>
<dbReference type="OrthoDB" id="2456214at2"/>
<evidence type="ECO:0000313" key="5">
    <source>
        <dbReference type="Proteomes" id="UP000235114"/>
    </source>
</evidence>
<organism evidence="2 4">
    <name type="scientific">Bacillus canaveralius</name>
    <dbReference type="NCBI Taxonomy" id="1403243"/>
    <lineage>
        <taxon>Bacteria</taxon>
        <taxon>Bacillati</taxon>
        <taxon>Bacillota</taxon>
        <taxon>Bacilli</taxon>
        <taxon>Bacillales</taxon>
        <taxon>Bacillaceae</taxon>
        <taxon>Bacillus</taxon>
    </lineage>
</organism>